<dbReference type="InterPro" id="IPR002912">
    <property type="entry name" value="ACT_dom"/>
</dbReference>
<keyword evidence="7" id="KW-0418">Kinase</keyword>
<evidence type="ECO:0000256" key="1">
    <source>
        <dbReference type="ARBA" id="ARBA00025704"/>
    </source>
</evidence>
<dbReference type="InterPro" id="IPR004095">
    <property type="entry name" value="TGS"/>
</dbReference>
<dbReference type="PATRIC" id="fig|157687.3.peg.795"/>
<reference evidence="8" key="1">
    <citation type="submission" date="2016-01" db="EMBL/GenBank/DDBJ databases">
        <authorList>
            <person name="Mitreva M."/>
            <person name="Pepin K.H."/>
            <person name="Mihindukulasuriya K.A."/>
            <person name="Fulton R."/>
            <person name="Fronick C."/>
            <person name="O'Laughlin M."/>
            <person name="Miner T."/>
            <person name="Herter B."/>
            <person name="Rosa B.A."/>
            <person name="Cordes M."/>
            <person name="Tomlinson C."/>
            <person name="Wollam A."/>
            <person name="Palsikar V.B."/>
            <person name="Mardis E.R."/>
            <person name="Wilson R.K."/>
        </authorList>
    </citation>
    <scope>NUCLEOTIDE SEQUENCE [LARGE SCALE GENOMIC DNA]</scope>
    <source>
        <strain evidence="8">KA00185</strain>
    </source>
</reference>
<comment type="caution">
    <text evidence="7">The sequence shown here is derived from an EMBL/GenBank/DDBJ whole genome shotgun (WGS) entry which is preliminary data.</text>
</comment>
<dbReference type="SUPFAM" id="SSF81301">
    <property type="entry name" value="Nucleotidyltransferase"/>
    <property type="match status" value="1"/>
</dbReference>
<dbReference type="CDD" id="cd01668">
    <property type="entry name" value="TGS_RSH"/>
    <property type="match status" value="1"/>
</dbReference>
<dbReference type="AlphaFoldDB" id="A0A134AJU8"/>
<dbReference type="SMART" id="SM00471">
    <property type="entry name" value="HDc"/>
    <property type="match status" value="1"/>
</dbReference>
<dbReference type="PROSITE" id="PS51880">
    <property type="entry name" value="TGS"/>
    <property type="match status" value="1"/>
</dbReference>
<accession>A0A134AJU8</accession>
<feature type="domain" description="HD" evidence="5">
    <location>
        <begin position="88"/>
        <end position="185"/>
    </location>
</feature>
<organism evidence="7 8">
    <name type="scientific">Leptotrichia wadei</name>
    <dbReference type="NCBI Taxonomy" id="157687"/>
    <lineage>
        <taxon>Bacteria</taxon>
        <taxon>Fusobacteriati</taxon>
        <taxon>Fusobacteriota</taxon>
        <taxon>Fusobacteriia</taxon>
        <taxon>Fusobacteriales</taxon>
        <taxon>Leptotrichiaceae</taxon>
        <taxon>Leptotrichia</taxon>
    </lineage>
</organism>
<protein>
    <submittedName>
        <fullName evidence="7">Putative GTP diphosphokinase</fullName>
    </submittedName>
</protein>
<evidence type="ECO:0000259" key="4">
    <source>
        <dbReference type="PROSITE" id="PS51671"/>
    </source>
</evidence>
<dbReference type="GO" id="GO:0016301">
    <property type="term" value="F:kinase activity"/>
    <property type="evidence" value="ECO:0007669"/>
    <property type="project" value="UniProtKB-KW"/>
</dbReference>
<evidence type="ECO:0000313" key="7">
    <source>
        <dbReference type="EMBL" id="KXB67934.1"/>
    </source>
</evidence>
<dbReference type="InterPro" id="IPR003607">
    <property type="entry name" value="HD/PDEase_dom"/>
</dbReference>
<dbReference type="InterPro" id="IPR043519">
    <property type="entry name" value="NT_sf"/>
</dbReference>
<dbReference type="CDD" id="cd05399">
    <property type="entry name" value="NT_Rel-Spo_like"/>
    <property type="match status" value="1"/>
</dbReference>
<dbReference type="Proteomes" id="UP000070483">
    <property type="component" value="Unassembled WGS sequence"/>
</dbReference>
<comment type="similarity">
    <text evidence="2">Belongs to the relA/spoT family.</text>
</comment>
<feature type="domain" description="ACT" evidence="4">
    <location>
        <begin position="691"/>
        <end position="766"/>
    </location>
</feature>
<dbReference type="FunFam" id="3.30.460.10:FF:000001">
    <property type="entry name" value="GTP pyrophosphokinase RelA"/>
    <property type="match status" value="1"/>
</dbReference>
<dbReference type="PANTHER" id="PTHR21262:SF31">
    <property type="entry name" value="GTP PYROPHOSPHOKINASE"/>
    <property type="match status" value="1"/>
</dbReference>
<dbReference type="Pfam" id="PF04607">
    <property type="entry name" value="RelA_SpoT"/>
    <property type="match status" value="1"/>
</dbReference>
<dbReference type="InterPro" id="IPR012675">
    <property type="entry name" value="Beta-grasp_dom_sf"/>
</dbReference>
<dbReference type="InterPro" id="IPR006674">
    <property type="entry name" value="HD_domain"/>
</dbReference>
<dbReference type="InterPro" id="IPR033655">
    <property type="entry name" value="TGS_RelA/SpoT"/>
</dbReference>
<dbReference type="Gene3D" id="3.30.70.260">
    <property type="match status" value="1"/>
</dbReference>
<dbReference type="SMART" id="SM00954">
    <property type="entry name" value="RelA_SpoT"/>
    <property type="match status" value="1"/>
</dbReference>
<dbReference type="Pfam" id="PF02824">
    <property type="entry name" value="TGS"/>
    <property type="match status" value="1"/>
</dbReference>
<evidence type="ECO:0000259" key="5">
    <source>
        <dbReference type="PROSITE" id="PS51831"/>
    </source>
</evidence>
<dbReference type="FunFam" id="1.10.3210.10:FF:000001">
    <property type="entry name" value="GTP pyrophosphokinase RelA"/>
    <property type="match status" value="1"/>
</dbReference>
<dbReference type="SUPFAM" id="SSF55021">
    <property type="entry name" value="ACT-like"/>
    <property type="match status" value="1"/>
</dbReference>
<dbReference type="Pfam" id="PF13291">
    <property type="entry name" value="ACT_4"/>
    <property type="match status" value="1"/>
</dbReference>
<dbReference type="PANTHER" id="PTHR21262">
    <property type="entry name" value="GUANOSINE-3',5'-BIS DIPHOSPHATE 3'-PYROPHOSPHOHYDROLASE"/>
    <property type="match status" value="1"/>
</dbReference>
<dbReference type="InterPro" id="IPR007685">
    <property type="entry name" value="RelA_SpoT"/>
</dbReference>
<comment type="function">
    <text evidence="2">In eubacteria ppGpp (guanosine 3'-diphosphate 5'-diphosphate) is a mediator of the stringent response that coordinates a variety of cellular activities in response to changes in nutritional abundance.</text>
</comment>
<dbReference type="SUPFAM" id="SSF81271">
    <property type="entry name" value="TGS-like"/>
    <property type="match status" value="1"/>
</dbReference>
<dbReference type="STRING" id="157687.HMPREF3180_00798"/>
<dbReference type="Gene3D" id="3.30.460.10">
    <property type="entry name" value="Beta Polymerase, domain 2"/>
    <property type="match status" value="1"/>
</dbReference>
<evidence type="ECO:0000259" key="6">
    <source>
        <dbReference type="PROSITE" id="PS51880"/>
    </source>
</evidence>
<evidence type="ECO:0000313" key="8">
    <source>
        <dbReference type="Proteomes" id="UP000070483"/>
    </source>
</evidence>
<dbReference type="GO" id="GO:0005886">
    <property type="term" value="C:plasma membrane"/>
    <property type="evidence" value="ECO:0007669"/>
    <property type="project" value="TreeGrafter"/>
</dbReference>
<dbReference type="PROSITE" id="PS51671">
    <property type="entry name" value="ACT"/>
    <property type="match status" value="1"/>
</dbReference>
<dbReference type="InterPro" id="IPR012676">
    <property type="entry name" value="TGS-like"/>
</dbReference>
<gene>
    <name evidence="7" type="ORF">HMPREF3180_00798</name>
</gene>
<dbReference type="Gene3D" id="3.10.20.30">
    <property type="match status" value="1"/>
</dbReference>
<dbReference type="EMBL" id="LSDD01000056">
    <property type="protein sequence ID" value="KXB67934.1"/>
    <property type="molecule type" value="Genomic_DNA"/>
</dbReference>
<dbReference type="SUPFAM" id="SSF109604">
    <property type="entry name" value="HD-domain/PDEase-like"/>
    <property type="match status" value="1"/>
</dbReference>
<dbReference type="PROSITE" id="PS51831">
    <property type="entry name" value="HD"/>
    <property type="match status" value="1"/>
</dbReference>
<dbReference type="InterPro" id="IPR045865">
    <property type="entry name" value="ACT-like_dom_sf"/>
</dbReference>
<keyword evidence="7" id="KW-0808">Transferase</keyword>
<comment type="pathway">
    <text evidence="1">Purine metabolism.</text>
</comment>
<evidence type="ECO:0000256" key="3">
    <source>
        <dbReference type="SAM" id="Coils"/>
    </source>
</evidence>
<dbReference type="NCBIfam" id="TIGR00691">
    <property type="entry name" value="spoT_relA"/>
    <property type="match status" value="1"/>
</dbReference>
<keyword evidence="3" id="KW-0175">Coiled coil</keyword>
<dbReference type="InterPro" id="IPR004811">
    <property type="entry name" value="RelA/Spo_fam"/>
</dbReference>
<feature type="domain" description="TGS" evidence="6">
    <location>
        <begin position="426"/>
        <end position="489"/>
    </location>
</feature>
<evidence type="ECO:0000256" key="2">
    <source>
        <dbReference type="RuleBase" id="RU003847"/>
    </source>
</evidence>
<dbReference type="CDD" id="cd00077">
    <property type="entry name" value="HDc"/>
    <property type="match status" value="1"/>
</dbReference>
<name>A0A134AJU8_9FUSO</name>
<dbReference type="FunFam" id="3.10.20.30:FF:000002">
    <property type="entry name" value="GTP pyrophosphokinase (RelA/SpoT)"/>
    <property type="match status" value="1"/>
</dbReference>
<proteinExistence type="inferred from homology"/>
<dbReference type="Pfam" id="PF13328">
    <property type="entry name" value="HD_4"/>
    <property type="match status" value="1"/>
</dbReference>
<dbReference type="GO" id="GO:0015969">
    <property type="term" value="P:guanosine tetraphosphate metabolic process"/>
    <property type="evidence" value="ECO:0007669"/>
    <property type="project" value="InterPro"/>
</dbReference>
<keyword evidence="8" id="KW-1185">Reference proteome</keyword>
<dbReference type="Gene3D" id="1.10.3210.10">
    <property type="entry name" value="Hypothetical protein af1432"/>
    <property type="match status" value="1"/>
</dbReference>
<feature type="coiled-coil region" evidence="3">
    <location>
        <begin position="584"/>
        <end position="612"/>
    </location>
</feature>
<sequence length="766" mass="89727">MKSFLIQGDEYEMNEKSKLKNDWKMTDEEMGNTNVPVIINKTYNELFQQLTDTIKKNGLDVDMIKISEAFTLAYESHMGQKRKSGEDYILHPVEVAEILADMRMDTDTIVAGLLHDVVEDTLISLADIEYNFGVNVRKLVDGVTKLRNLPRTNSKKLENIRKMVVAMSEDIRVVVIKLADRLHNMRTLKYMTPEKQLEKSKETLEIYAPIAHRIGMARIKWELEDISFRFLYPDDYYEIKELVNSKRKEREEYTAKFIEKIKEELEKNHIKGEVTGRPKHLYSIYRKMHEKEKRFVDLHDLIAIRIIVEKKNECYNVLGIIHDLFIPVFKRFKDYVSQPKPNGYQSIHTTVKGPNDQNVEIQIRTRKMHEIAEEGVAAHWKYKEKKSKSKNEKFYADAKKLTDSVQRKMDEKEQKGFAQEITGDVLKQTIFVFTPKDDVVEMPRNSTALDFAFQVHTQIGYRTIGVKVNGRITQLNQVLKNGDKVEIMTSKSINKGPGKDWIEMVNNHSSRVKIRKWFKDKEFEEKSKEGEQILEKEFERLGLKLKDMLEDERVFLYMKKFNIPDNKTLFYRFAIGDLSLDGFLNKFEKKEEKALEKVLEEETEKANKQKEKNNGGIKISGTENTMYRFAKCCSPLPGDEIRGYVTRGRGIAIHRSDCENFISLMEREPEREVDVYWDKSAISANTTYEFNFTIKASDRNGLLLDIIRILNEYKMSLLNVNTNSFKENGNRRILIHLRITIRSREDFERLANNLKSMSEVIEIIKK</sequence>